<keyword evidence="7 9" id="KW-0689">Ribosomal protein</keyword>
<dbReference type="GO" id="GO:0001682">
    <property type="term" value="P:tRNA 5'-leader removal"/>
    <property type="evidence" value="ECO:0007669"/>
    <property type="project" value="UniProtKB-UniRule"/>
</dbReference>
<proteinExistence type="inferred from homology"/>
<dbReference type="InterPro" id="IPR050257">
    <property type="entry name" value="eL8/uL1-like"/>
</dbReference>
<keyword evidence="5 9" id="KW-0699">rRNA-binding</keyword>
<feature type="compositionally biased region" description="Low complexity" evidence="10">
    <location>
        <begin position="150"/>
        <end position="160"/>
    </location>
</feature>
<evidence type="ECO:0000256" key="7">
    <source>
        <dbReference type="ARBA" id="ARBA00022980"/>
    </source>
</evidence>
<name>E1QRG9_VULDI</name>
<gene>
    <name evidence="9" type="primary">rpl7ae</name>
    <name evidence="12" type="ordered locus">Vdis_2417</name>
</gene>
<dbReference type="GO" id="GO:0019843">
    <property type="term" value="F:rRNA binding"/>
    <property type="evidence" value="ECO:0007669"/>
    <property type="project" value="UniProtKB-KW"/>
</dbReference>
<dbReference type="Pfam" id="PF01248">
    <property type="entry name" value="Ribosomal_L7Ae"/>
    <property type="match status" value="1"/>
</dbReference>
<dbReference type="PANTHER" id="PTHR23105">
    <property type="entry name" value="RIBOSOMAL PROTEIN L7AE FAMILY MEMBER"/>
    <property type="match status" value="1"/>
</dbReference>
<sequence>MATVSIDPKTFYANPPQGKPFYVRFAVPQEIAEKAYEVLSAARETGKIKKGTNEVTKAVERGLAKLVLIAEDVDPPEIVAHLPILCEEKGVPYVYVPSKERLGKAAGLQNTSAASAVIIDPGQAAAELENLVKQINDVRVKAGLNPIQLPQPQAAPPAEKAPAKRAARKGESK</sequence>
<dbReference type="eggNOG" id="arCOG01751">
    <property type="taxonomic scope" value="Archaea"/>
</dbReference>
<accession>E1QRG9</accession>
<evidence type="ECO:0000256" key="5">
    <source>
        <dbReference type="ARBA" id="ARBA00022730"/>
    </source>
</evidence>
<evidence type="ECO:0000313" key="13">
    <source>
        <dbReference type="Proteomes" id="UP000006681"/>
    </source>
</evidence>
<evidence type="ECO:0000313" key="12">
    <source>
        <dbReference type="EMBL" id="ADN51783.1"/>
    </source>
</evidence>
<dbReference type="KEGG" id="vdi:Vdis_2417"/>
<dbReference type="STRING" id="572478.Vdis_2417"/>
<feature type="domain" description="Ribosomal protein eL8/eL30/eS12/Gadd45" evidence="11">
    <location>
        <begin position="34"/>
        <end position="124"/>
    </location>
</feature>
<dbReference type="GO" id="GO:0003735">
    <property type="term" value="F:structural constituent of ribosome"/>
    <property type="evidence" value="ECO:0007669"/>
    <property type="project" value="InterPro"/>
</dbReference>
<keyword evidence="8 9" id="KW-0687">Ribonucleoprotein</keyword>
<dbReference type="SUPFAM" id="SSF55315">
    <property type="entry name" value="L30e-like"/>
    <property type="match status" value="1"/>
</dbReference>
<dbReference type="InterPro" id="IPR004038">
    <property type="entry name" value="Ribosomal_eL8/eL30/eS12/Gad45"/>
</dbReference>
<evidence type="ECO:0000256" key="4">
    <source>
        <dbReference type="ARBA" id="ARBA00022694"/>
    </source>
</evidence>
<evidence type="ECO:0000256" key="3">
    <source>
        <dbReference type="ARBA" id="ARBA00022490"/>
    </source>
</evidence>
<dbReference type="FunFam" id="3.30.1330.30:FF:000020">
    <property type="entry name" value="50S ribosomal protein L7Ae"/>
    <property type="match status" value="1"/>
</dbReference>
<dbReference type="HAMAP" id="MF_00326">
    <property type="entry name" value="Ribosomal_eL8"/>
    <property type="match status" value="1"/>
</dbReference>
<organism evidence="12 13">
    <name type="scientific">Vulcanisaeta distributa (strain DSM 14429 / JCM 11212 / NBRC 100878 / IC-017)</name>
    <dbReference type="NCBI Taxonomy" id="572478"/>
    <lineage>
        <taxon>Archaea</taxon>
        <taxon>Thermoproteota</taxon>
        <taxon>Thermoprotei</taxon>
        <taxon>Thermoproteales</taxon>
        <taxon>Thermoproteaceae</taxon>
        <taxon>Vulcanisaeta</taxon>
    </lineage>
</organism>
<comment type="subunit">
    <text evidence="9">Part of the 50S ribosomal subunit. Probably part of the RNase P complex.</text>
</comment>
<dbReference type="InterPro" id="IPR018492">
    <property type="entry name" value="Ribosomal_eL8/Nhp2"/>
</dbReference>
<dbReference type="Proteomes" id="UP000006681">
    <property type="component" value="Chromosome"/>
</dbReference>
<dbReference type="InterPro" id="IPR022481">
    <property type="entry name" value="Ribosomal_eL8_arc"/>
</dbReference>
<keyword evidence="13" id="KW-1185">Reference proteome</keyword>
<dbReference type="GO" id="GO:0005840">
    <property type="term" value="C:ribosome"/>
    <property type="evidence" value="ECO:0007669"/>
    <property type="project" value="UniProtKB-KW"/>
</dbReference>
<dbReference type="PRINTS" id="PR00884">
    <property type="entry name" value="RIBOSOMALHS6"/>
</dbReference>
<reference evidence="12 13" key="1">
    <citation type="journal article" date="2010" name="Stand. Genomic Sci.">
        <title>Complete genome sequence of Vulcanisaeta distributa type strain (IC-017).</title>
        <authorList>
            <person name="Mavromatis K."/>
            <person name="Sikorski J."/>
            <person name="Pabst E."/>
            <person name="Teshima H."/>
            <person name="Lapidus A."/>
            <person name="Lucas S."/>
            <person name="Nolan M."/>
            <person name="Glavina Del Rio T."/>
            <person name="Cheng J.F."/>
            <person name="Bruce D."/>
            <person name="Goodwin L."/>
            <person name="Pitluck S."/>
            <person name="Liolios K."/>
            <person name="Ivanova N."/>
            <person name="Mikhailova N."/>
            <person name="Pati A."/>
            <person name="Chen A."/>
            <person name="Palaniappan K."/>
            <person name="Land M."/>
            <person name="Hauser L."/>
            <person name="Chang Y.J."/>
            <person name="Jeffries C.D."/>
            <person name="Rohde M."/>
            <person name="Spring S."/>
            <person name="Goker M."/>
            <person name="Wirth R."/>
            <person name="Woyke T."/>
            <person name="Bristow J."/>
            <person name="Eisen J.A."/>
            <person name="Markowitz V."/>
            <person name="Hugenholtz P."/>
            <person name="Klenk H.P."/>
            <person name="Kyrpides N.C."/>
        </authorList>
    </citation>
    <scope>NUCLEOTIDE SEQUENCE [LARGE SCALE GENOMIC DNA]</scope>
    <source>
        <strain evidence="13">DSM 14429 / JCM 11212 / NBRC 100878 / IC-017</strain>
    </source>
</reference>
<evidence type="ECO:0000256" key="6">
    <source>
        <dbReference type="ARBA" id="ARBA00022884"/>
    </source>
</evidence>
<evidence type="ECO:0000256" key="8">
    <source>
        <dbReference type="ARBA" id="ARBA00023274"/>
    </source>
</evidence>
<dbReference type="PRINTS" id="PR00881">
    <property type="entry name" value="L7ARS6FAMILY"/>
</dbReference>
<dbReference type="Gene3D" id="3.30.1330.30">
    <property type="match status" value="1"/>
</dbReference>
<evidence type="ECO:0000256" key="9">
    <source>
        <dbReference type="HAMAP-Rule" id="MF_00326"/>
    </source>
</evidence>
<evidence type="ECO:0000256" key="1">
    <source>
        <dbReference type="ARBA" id="ARBA00004496"/>
    </source>
</evidence>
<protein>
    <recommendedName>
        <fullName evidence="9">Large ribosomal subunit protein eL8</fullName>
    </recommendedName>
</protein>
<evidence type="ECO:0000256" key="2">
    <source>
        <dbReference type="ARBA" id="ARBA00007337"/>
    </source>
</evidence>
<comment type="similarity">
    <text evidence="2 9">Belongs to the eukaryotic ribosomal protein eL8 family.</text>
</comment>
<dbReference type="PROSITE" id="PS01082">
    <property type="entry name" value="RIBOSOMAL_L7AE"/>
    <property type="match status" value="1"/>
</dbReference>
<evidence type="ECO:0000259" key="11">
    <source>
        <dbReference type="Pfam" id="PF01248"/>
    </source>
</evidence>
<dbReference type="EMBL" id="CP002100">
    <property type="protein sequence ID" value="ADN51783.1"/>
    <property type="molecule type" value="Genomic_DNA"/>
</dbReference>
<dbReference type="InterPro" id="IPR004037">
    <property type="entry name" value="Ribosomal_eL8-like_CS"/>
</dbReference>
<dbReference type="GO" id="GO:0006412">
    <property type="term" value="P:translation"/>
    <property type="evidence" value="ECO:0007669"/>
    <property type="project" value="UniProtKB-UniRule"/>
</dbReference>
<dbReference type="OrthoDB" id="25810at2157"/>
<keyword evidence="6 9" id="KW-0694">RNA-binding</keyword>
<dbReference type="AlphaFoldDB" id="E1QRG9"/>
<dbReference type="GO" id="GO:0042254">
    <property type="term" value="P:ribosome biogenesis"/>
    <property type="evidence" value="ECO:0007669"/>
    <property type="project" value="InterPro"/>
</dbReference>
<dbReference type="GO" id="GO:0004526">
    <property type="term" value="F:ribonuclease P activity"/>
    <property type="evidence" value="ECO:0007669"/>
    <property type="project" value="UniProtKB-UniRule"/>
</dbReference>
<reference evidence="13" key="2">
    <citation type="journal article" date="2010" name="Stand. Genomic Sci.">
        <title>Complete genome sequence of Vulcanisaeta distributa type strain (IC-017T).</title>
        <authorList>
            <person name="Mavromatis K."/>
            <person name="Sikorski J."/>
            <person name="Pabst E."/>
            <person name="Teshima H."/>
            <person name="Lapidus A."/>
            <person name="Lucas S."/>
            <person name="Nolan M."/>
            <person name="Glavina Del Rio T."/>
            <person name="Cheng J."/>
            <person name="Bruce D."/>
            <person name="Goodwin L."/>
            <person name="Pitluck S."/>
            <person name="Liolios K."/>
            <person name="Ivanova N."/>
            <person name="Mikhailova N."/>
            <person name="Pati A."/>
            <person name="Chen A."/>
            <person name="Palaniappan K."/>
            <person name="Land M."/>
            <person name="Hauser L."/>
            <person name="Chang Y."/>
            <person name="Jeffries C."/>
            <person name="Rohde M."/>
            <person name="Spring S."/>
            <person name="Goker M."/>
            <person name="Wirth R."/>
            <person name="Woyke T."/>
            <person name="Bristow J."/>
            <person name="Eisen J."/>
            <person name="Markowitz V."/>
            <person name="Hugenholtz P."/>
            <person name="Klenk H."/>
            <person name="Kyrpides N."/>
        </authorList>
    </citation>
    <scope>NUCLEOTIDE SEQUENCE [LARGE SCALE GENOMIC DNA]</scope>
    <source>
        <strain evidence="13">DSM 14429 / JCM 11212 / NBRC 100878 / IC-017</strain>
    </source>
</reference>
<dbReference type="GO" id="GO:0005737">
    <property type="term" value="C:cytoplasm"/>
    <property type="evidence" value="ECO:0007669"/>
    <property type="project" value="UniProtKB-SubCell"/>
</dbReference>
<keyword evidence="4 9" id="KW-0819">tRNA processing</keyword>
<feature type="region of interest" description="Disordered" evidence="10">
    <location>
        <begin position="147"/>
        <end position="173"/>
    </location>
</feature>
<dbReference type="InterPro" id="IPR029064">
    <property type="entry name" value="Ribosomal_eL30-like_sf"/>
</dbReference>
<dbReference type="GeneID" id="9753374"/>
<keyword evidence="3 9" id="KW-0963">Cytoplasm</keyword>
<dbReference type="NCBIfam" id="TIGR03677">
    <property type="entry name" value="eL8_ribo"/>
    <property type="match status" value="1"/>
</dbReference>
<dbReference type="RefSeq" id="WP_013337508.1">
    <property type="nucleotide sequence ID" value="NC_014537.1"/>
</dbReference>
<dbReference type="HOGENOM" id="CLU_084513_4_0_2"/>
<comment type="subcellular location">
    <subcellularLocation>
        <location evidence="1 9">Cytoplasm</location>
    </subcellularLocation>
</comment>
<dbReference type="GO" id="GO:1990904">
    <property type="term" value="C:ribonucleoprotein complex"/>
    <property type="evidence" value="ECO:0007669"/>
    <property type="project" value="UniProtKB-KW"/>
</dbReference>
<comment type="function">
    <text evidence="9">Multifunctional RNA-binding protein that recognizes the K-turn motif in ribosomal RNA, the RNA component of RNase P, box H/ACA, box C/D and box C'/D' sRNAs.</text>
</comment>
<evidence type="ECO:0000256" key="10">
    <source>
        <dbReference type="SAM" id="MobiDB-lite"/>
    </source>
</evidence>